<reference evidence="1" key="1">
    <citation type="submission" date="2023-05" db="EMBL/GenBank/DDBJ databases">
        <authorList>
            <person name="Zhang X."/>
        </authorList>
    </citation>
    <scope>NUCLEOTIDE SEQUENCE</scope>
    <source>
        <strain evidence="1">YF14B1</strain>
    </source>
</reference>
<gene>
    <name evidence="1" type="ORF">QNI16_23505</name>
</gene>
<organism evidence="1 2">
    <name type="scientific">Xanthocytophaga flava</name>
    <dbReference type="NCBI Taxonomy" id="3048013"/>
    <lineage>
        <taxon>Bacteria</taxon>
        <taxon>Pseudomonadati</taxon>
        <taxon>Bacteroidota</taxon>
        <taxon>Cytophagia</taxon>
        <taxon>Cytophagales</taxon>
        <taxon>Rhodocytophagaceae</taxon>
        <taxon>Xanthocytophaga</taxon>
    </lineage>
</organism>
<name>A0AAE3QU35_9BACT</name>
<comment type="caution">
    <text evidence="1">The sequence shown here is derived from an EMBL/GenBank/DDBJ whole genome shotgun (WGS) entry which is preliminary data.</text>
</comment>
<dbReference type="RefSeq" id="WP_313983400.1">
    <property type="nucleotide sequence ID" value="NZ_JASJOS010000011.1"/>
</dbReference>
<sequence length="58" mass="6522">MSDDLTKKRPQDASKINIHEPYEVNWWCAELGCTKAQLVAAVKAVGVFVKDVKQYLGK</sequence>
<dbReference type="EMBL" id="JASJOS010000011">
    <property type="protein sequence ID" value="MDJ1483485.1"/>
    <property type="molecule type" value="Genomic_DNA"/>
</dbReference>
<proteinExistence type="predicted"/>
<dbReference type="InterPro" id="IPR022037">
    <property type="entry name" value="DUF3606"/>
</dbReference>
<accession>A0AAE3QU35</accession>
<dbReference type="Pfam" id="PF12244">
    <property type="entry name" value="DUF3606"/>
    <property type="match status" value="1"/>
</dbReference>
<evidence type="ECO:0000313" key="2">
    <source>
        <dbReference type="Proteomes" id="UP001241110"/>
    </source>
</evidence>
<evidence type="ECO:0000313" key="1">
    <source>
        <dbReference type="EMBL" id="MDJ1483485.1"/>
    </source>
</evidence>
<dbReference type="Proteomes" id="UP001241110">
    <property type="component" value="Unassembled WGS sequence"/>
</dbReference>
<dbReference type="AlphaFoldDB" id="A0AAE3QU35"/>
<protein>
    <submittedName>
        <fullName evidence="1">DUF3606 domain-containing protein</fullName>
    </submittedName>
</protein>